<protein>
    <submittedName>
        <fullName evidence="1">Uncharacterized protein</fullName>
    </submittedName>
</protein>
<keyword evidence="2" id="KW-1185">Reference proteome</keyword>
<dbReference type="InterPro" id="IPR043136">
    <property type="entry name" value="B30.2/SPRY_sf"/>
</dbReference>
<gene>
    <name evidence="1" type="ORF">BLNAU_19705</name>
</gene>
<organism evidence="1 2">
    <name type="scientific">Blattamonas nauphoetae</name>
    <dbReference type="NCBI Taxonomy" id="2049346"/>
    <lineage>
        <taxon>Eukaryota</taxon>
        <taxon>Metamonada</taxon>
        <taxon>Preaxostyla</taxon>
        <taxon>Oxymonadida</taxon>
        <taxon>Blattamonas</taxon>
    </lineage>
</organism>
<sequence length="201" mass="21567">MGCKDSKACETQVVSIEVPEIIPASFKPFASTCLESTGNTVTLTGQANSSTAIINFLIRTGIWSCTIIFRNSSNNRFVGLIEDSFSVPDFYWAGTDNHSAGFSGSNGSLYHNGDVTDGLSQFSDSDKITIEVNMASEPRTAVFFVNGVLQRTHLINLPDCVNFCASMMEPDSSFTVESITSVSPQSASHPIEGSVSVVWAV</sequence>
<proteinExistence type="predicted"/>
<dbReference type="Proteomes" id="UP001281761">
    <property type="component" value="Unassembled WGS sequence"/>
</dbReference>
<dbReference type="SUPFAM" id="SSF49899">
    <property type="entry name" value="Concanavalin A-like lectins/glucanases"/>
    <property type="match status" value="1"/>
</dbReference>
<reference evidence="1 2" key="1">
    <citation type="journal article" date="2022" name="bioRxiv">
        <title>Genomics of Preaxostyla Flagellates Illuminates Evolutionary Transitions and the Path Towards Mitochondrial Loss.</title>
        <authorList>
            <person name="Novak L.V.F."/>
            <person name="Treitli S.C."/>
            <person name="Pyrih J."/>
            <person name="Halakuc P."/>
            <person name="Pipaliya S.V."/>
            <person name="Vacek V."/>
            <person name="Brzon O."/>
            <person name="Soukal P."/>
            <person name="Eme L."/>
            <person name="Dacks J.B."/>
            <person name="Karnkowska A."/>
            <person name="Elias M."/>
            <person name="Hampl V."/>
        </authorList>
    </citation>
    <scope>NUCLEOTIDE SEQUENCE [LARGE SCALE GENOMIC DNA]</scope>
    <source>
        <strain evidence="1">NAU3</strain>
        <tissue evidence="1">Gut</tissue>
    </source>
</reference>
<evidence type="ECO:0000313" key="2">
    <source>
        <dbReference type="Proteomes" id="UP001281761"/>
    </source>
</evidence>
<dbReference type="InterPro" id="IPR013320">
    <property type="entry name" value="ConA-like_dom_sf"/>
</dbReference>
<evidence type="ECO:0000313" key="1">
    <source>
        <dbReference type="EMBL" id="KAK2945375.1"/>
    </source>
</evidence>
<dbReference type="EMBL" id="JARBJD010000263">
    <property type="protein sequence ID" value="KAK2945375.1"/>
    <property type="molecule type" value="Genomic_DNA"/>
</dbReference>
<comment type="caution">
    <text evidence="1">The sequence shown here is derived from an EMBL/GenBank/DDBJ whole genome shotgun (WGS) entry which is preliminary data.</text>
</comment>
<dbReference type="Gene3D" id="2.60.120.920">
    <property type="match status" value="1"/>
</dbReference>
<name>A0ABQ9X104_9EUKA</name>
<accession>A0ABQ9X104</accession>